<dbReference type="Proteomes" id="UP000003208">
    <property type="component" value="Unassembled WGS sequence"/>
</dbReference>
<gene>
    <name evidence="1" type="ORF">KYE_10344</name>
</gene>
<sequence>MEFADSVGNLKIEVSIKACSHKDLMRISLYNIGNSNSRGTTRRRRGRQLKLDTAHLAFRNDGVRAERGCVEQKLKDR</sequence>
<proteinExistence type="predicted"/>
<dbReference type="PATRIC" id="fig|1094979.3.peg.2001"/>
<evidence type="ECO:0000313" key="2">
    <source>
        <dbReference type="Proteomes" id="UP000003208"/>
    </source>
</evidence>
<reference evidence="1 2" key="1">
    <citation type="journal article" date="2012" name="J. Bacteriol.">
        <title>Genome sequence of deep-sea manganese-oxidizing bacterium Marinobacter manganoxydans MnI7-9.</title>
        <authorList>
            <person name="Wang H."/>
            <person name="Li H."/>
            <person name="Shao Z."/>
            <person name="Liao S."/>
            <person name="Johnstone L."/>
            <person name="Rensing C."/>
            <person name="Wang G."/>
        </authorList>
    </citation>
    <scope>NUCLEOTIDE SEQUENCE [LARGE SCALE GENOMIC DNA]</scope>
    <source>
        <strain evidence="1 2">MnI7-9</strain>
    </source>
</reference>
<name>G6YT77_9GAMM</name>
<dbReference type="AlphaFoldDB" id="G6YT77"/>
<evidence type="ECO:0000313" key="1">
    <source>
        <dbReference type="EMBL" id="EHJ04528.1"/>
    </source>
</evidence>
<keyword evidence="2" id="KW-1185">Reference proteome</keyword>
<organism evidence="1 2">
    <name type="scientific">Marinobacter manganoxydans MnI7-9</name>
    <dbReference type="NCBI Taxonomy" id="1094979"/>
    <lineage>
        <taxon>Bacteria</taxon>
        <taxon>Pseudomonadati</taxon>
        <taxon>Pseudomonadota</taxon>
        <taxon>Gammaproteobacteria</taxon>
        <taxon>Pseudomonadales</taxon>
        <taxon>Marinobacteraceae</taxon>
        <taxon>Marinobacter</taxon>
    </lineage>
</organism>
<protein>
    <submittedName>
        <fullName evidence="1">Uncharacterized protein</fullName>
    </submittedName>
</protein>
<dbReference type="EMBL" id="AGTR01000037">
    <property type="protein sequence ID" value="EHJ04528.1"/>
    <property type="molecule type" value="Genomic_DNA"/>
</dbReference>
<accession>G6YT77</accession>